<organism evidence="2 3">
    <name type="scientific">Conexibacter arvalis</name>
    <dbReference type="NCBI Taxonomy" id="912552"/>
    <lineage>
        <taxon>Bacteria</taxon>
        <taxon>Bacillati</taxon>
        <taxon>Actinomycetota</taxon>
        <taxon>Thermoleophilia</taxon>
        <taxon>Solirubrobacterales</taxon>
        <taxon>Conexibacteraceae</taxon>
        <taxon>Conexibacter</taxon>
    </lineage>
</organism>
<gene>
    <name evidence="2" type="ORF">BDZ31_004727</name>
</gene>
<dbReference type="InterPro" id="IPR000073">
    <property type="entry name" value="AB_hydrolase_1"/>
</dbReference>
<dbReference type="InterPro" id="IPR029058">
    <property type="entry name" value="AB_hydrolase_fold"/>
</dbReference>
<dbReference type="Gene3D" id="3.40.50.1820">
    <property type="entry name" value="alpha/beta hydrolase"/>
    <property type="match status" value="1"/>
</dbReference>
<dbReference type="EMBL" id="JACHNU010000011">
    <property type="protein sequence ID" value="MBB4665106.1"/>
    <property type="molecule type" value="Genomic_DNA"/>
</dbReference>
<dbReference type="AlphaFoldDB" id="A0A840IK08"/>
<dbReference type="SUPFAM" id="SSF53474">
    <property type="entry name" value="alpha/beta-Hydrolases"/>
    <property type="match status" value="1"/>
</dbReference>
<dbReference type="PANTHER" id="PTHR43433:SF5">
    <property type="entry name" value="AB HYDROLASE-1 DOMAIN-CONTAINING PROTEIN"/>
    <property type="match status" value="1"/>
</dbReference>
<evidence type="ECO:0000313" key="3">
    <source>
        <dbReference type="Proteomes" id="UP000585272"/>
    </source>
</evidence>
<evidence type="ECO:0000259" key="1">
    <source>
        <dbReference type="Pfam" id="PF00561"/>
    </source>
</evidence>
<dbReference type="Proteomes" id="UP000585272">
    <property type="component" value="Unassembled WGS sequence"/>
</dbReference>
<dbReference type="PANTHER" id="PTHR43433">
    <property type="entry name" value="HYDROLASE, ALPHA/BETA FOLD FAMILY PROTEIN"/>
    <property type="match status" value="1"/>
</dbReference>
<evidence type="ECO:0000313" key="2">
    <source>
        <dbReference type="EMBL" id="MBB4665106.1"/>
    </source>
</evidence>
<name>A0A840IK08_9ACTN</name>
<dbReference type="Pfam" id="PF00561">
    <property type="entry name" value="Abhydrolase_1"/>
    <property type="match status" value="1"/>
</dbReference>
<keyword evidence="3" id="KW-1185">Reference proteome</keyword>
<accession>A0A840IK08</accession>
<dbReference type="GO" id="GO:0046503">
    <property type="term" value="P:glycerolipid catabolic process"/>
    <property type="evidence" value="ECO:0007669"/>
    <property type="project" value="TreeGrafter"/>
</dbReference>
<dbReference type="GO" id="GO:0004806">
    <property type="term" value="F:triacylglycerol lipase activity"/>
    <property type="evidence" value="ECO:0007669"/>
    <property type="project" value="TreeGrafter"/>
</dbReference>
<dbReference type="InterPro" id="IPR050471">
    <property type="entry name" value="AB_hydrolase"/>
</dbReference>
<proteinExistence type="predicted"/>
<reference evidence="2 3" key="1">
    <citation type="submission" date="2020-08" db="EMBL/GenBank/DDBJ databases">
        <title>Genomic Encyclopedia of Archaeal and Bacterial Type Strains, Phase II (KMG-II): from individual species to whole genera.</title>
        <authorList>
            <person name="Goeker M."/>
        </authorList>
    </citation>
    <scope>NUCLEOTIDE SEQUENCE [LARGE SCALE GENOMIC DNA]</scope>
    <source>
        <strain evidence="2 3">DSM 23288</strain>
    </source>
</reference>
<comment type="caution">
    <text evidence="2">The sequence shown here is derived from an EMBL/GenBank/DDBJ whole genome shotgun (WGS) entry which is preliminary data.</text>
</comment>
<protein>
    <submittedName>
        <fullName evidence="2">Pimeloyl-ACP methyl ester carboxylesterase</fullName>
    </submittedName>
</protein>
<sequence>MTSVTDTPQPRATRMADAPAFPRMVAANGISIHVDQVGQGPDVLLIGGAGDTVESWQLQLDGLAARYRLTAFDNRGAGRTAMPGGAVTVETMADDAAGVLRALGIPSAHVAGFSGGSIIAQELALRHPDMVRSLVLQSTWPVMDPYLRSWGLFVRWLVDVAPSERAFLEGFFLDIYTARAHNDGTVDQFVEEALAFPHKQAPTDLQAFLDAFLDHDTSERLPRIAAPALVLAGGRDSTSRPELCRAVAELIPDARFEVMEEEAHQPFQEVPHEWNARVDAFWREVEARG</sequence>
<feature type="domain" description="AB hydrolase-1" evidence="1">
    <location>
        <begin position="43"/>
        <end position="266"/>
    </location>
</feature>